<keyword evidence="3" id="KW-1185">Reference proteome</keyword>
<evidence type="ECO:0000313" key="2">
    <source>
        <dbReference type="EMBL" id="KAK4101385.1"/>
    </source>
</evidence>
<gene>
    <name evidence="2" type="ORF">N658DRAFT_496251</name>
</gene>
<name>A0AAN6Q0K6_9PEZI</name>
<evidence type="ECO:0000313" key="3">
    <source>
        <dbReference type="Proteomes" id="UP001305647"/>
    </source>
</evidence>
<reference evidence="2" key="2">
    <citation type="submission" date="2023-05" db="EMBL/GenBank/DDBJ databases">
        <authorList>
            <consortium name="Lawrence Berkeley National Laboratory"/>
            <person name="Steindorff A."/>
            <person name="Hensen N."/>
            <person name="Bonometti L."/>
            <person name="Westerberg I."/>
            <person name="Brannstrom I.O."/>
            <person name="Guillou S."/>
            <person name="Cros-Aarteil S."/>
            <person name="Calhoun S."/>
            <person name="Haridas S."/>
            <person name="Kuo A."/>
            <person name="Mondo S."/>
            <person name="Pangilinan J."/>
            <person name="Riley R."/>
            <person name="Labutti K."/>
            <person name="Andreopoulos B."/>
            <person name="Lipzen A."/>
            <person name="Chen C."/>
            <person name="Yanf M."/>
            <person name="Daum C."/>
            <person name="Ng V."/>
            <person name="Clum A."/>
            <person name="Ohm R."/>
            <person name="Martin F."/>
            <person name="Silar P."/>
            <person name="Natvig D."/>
            <person name="Lalanne C."/>
            <person name="Gautier V."/>
            <person name="Ament-Velasquez S.L."/>
            <person name="Kruys A."/>
            <person name="Hutchinson M.I."/>
            <person name="Powell A.J."/>
            <person name="Barry K."/>
            <person name="Miller A.N."/>
            <person name="Grigoriev I.V."/>
            <person name="Debuchy R."/>
            <person name="Gladieux P."/>
            <person name="Thoren M.H."/>
            <person name="Johannesson H."/>
        </authorList>
    </citation>
    <scope>NUCLEOTIDE SEQUENCE</scope>
    <source>
        <strain evidence="2">CBS 757.83</strain>
    </source>
</reference>
<accession>A0AAN6Q0K6</accession>
<organism evidence="2 3">
    <name type="scientific">Parathielavia hyrcaniae</name>
    <dbReference type="NCBI Taxonomy" id="113614"/>
    <lineage>
        <taxon>Eukaryota</taxon>
        <taxon>Fungi</taxon>
        <taxon>Dikarya</taxon>
        <taxon>Ascomycota</taxon>
        <taxon>Pezizomycotina</taxon>
        <taxon>Sordariomycetes</taxon>
        <taxon>Sordariomycetidae</taxon>
        <taxon>Sordariales</taxon>
        <taxon>Chaetomiaceae</taxon>
        <taxon>Parathielavia</taxon>
    </lineage>
</organism>
<feature type="region of interest" description="Disordered" evidence="1">
    <location>
        <begin position="1"/>
        <end position="29"/>
    </location>
</feature>
<evidence type="ECO:0000256" key="1">
    <source>
        <dbReference type="SAM" id="MobiDB-lite"/>
    </source>
</evidence>
<reference evidence="2" key="1">
    <citation type="journal article" date="2023" name="Mol. Phylogenet. Evol.">
        <title>Genome-scale phylogeny and comparative genomics of the fungal order Sordariales.</title>
        <authorList>
            <person name="Hensen N."/>
            <person name="Bonometti L."/>
            <person name="Westerberg I."/>
            <person name="Brannstrom I.O."/>
            <person name="Guillou S."/>
            <person name="Cros-Aarteil S."/>
            <person name="Calhoun S."/>
            <person name="Haridas S."/>
            <person name="Kuo A."/>
            <person name="Mondo S."/>
            <person name="Pangilinan J."/>
            <person name="Riley R."/>
            <person name="LaButti K."/>
            <person name="Andreopoulos B."/>
            <person name="Lipzen A."/>
            <person name="Chen C."/>
            <person name="Yan M."/>
            <person name="Daum C."/>
            <person name="Ng V."/>
            <person name="Clum A."/>
            <person name="Steindorff A."/>
            <person name="Ohm R.A."/>
            <person name="Martin F."/>
            <person name="Silar P."/>
            <person name="Natvig D.O."/>
            <person name="Lalanne C."/>
            <person name="Gautier V."/>
            <person name="Ament-Velasquez S.L."/>
            <person name="Kruys A."/>
            <person name="Hutchinson M.I."/>
            <person name="Powell A.J."/>
            <person name="Barry K."/>
            <person name="Miller A.N."/>
            <person name="Grigoriev I.V."/>
            <person name="Debuchy R."/>
            <person name="Gladieux P."/>
            <person name="Hiltunen Thoren M."/>
            <person name="Johannesson H."/>
        </authorList>
    </citation>
    <scope>NUCLEOTIDE SEQUENCE</scope>
    <source>
        <strain evidence="2">CBS 757.83</strain>
    </source>
</reference>
<comment type="caution">
    <text evidence="2">The sequence shown here is derived from an EMBL/GenBank/DDBJ whole genome shotgun (WGS) entry which is preliminary data.</text>
</comment>
<dbReference type="AlphaFoldDB" id="A0AAN6Q0K6"/>
<dbReference type="EMBL" id="MU863635">
    <property type="protein sequence ID" value="KAK4101385.1"/>
    <property type="molecule type" value="Genomic_DNA"/>
</dbReference>
<proteinExistence type="predicted"/>
<sequence length="167" mass="18418">MPRFQGRPACRHVAGPAPGRSPLFGPAPRFPAHDSRSYGLYSEHPILPTVSSEPGKTFNQQPTLQALDENPAACPGFPGARSGKWTYVSAENRLIVPPARHPHTTYSSYIRSIRRDVFRPARSPFSCTMQVSPFITRLTLLQCQLELSESIVKFSKTGNLQSSSHAT</sequence>
<protein>
    <submittedName>
        <fullName evidence="2">Uncharacterized protein</fullName>
    </submittedName>
</protein>
<dbReference type="Proteomes" id="UP001305647">
    <property type="component" value="Unassembled WGS sequence"/>
</dbReference>